<dbReference type="Gene3D" id="3.20.20.70">
    <property type="entry name" value="Aldolase class I"/>
    <property type="match status" value="1"/>
</dbReference>
<evidence type="ECO:0000313" key="2">
    <source>
        <dbReference type="EMBL" id="RKQ92350.1"/>
    </source>
</evidence>
<dbReference type="SMART" id="SM00858">
    <property type="entry name" value="SAF"/>
    <property type="match status" value="1"/>
</dbReference>
<dbReference type="InterPro" id="IPR013132">
    <property type="entry name" value="PseI/NeuA/B-like_N"/>
</dbReference>
<dbReference type="SUPFAM" id="SSF51269">
    <property type="entry name" value="AFP III-like domain"/>
    <property type="match status" value="1"/>
</dbReference>
<keyword evidence="3" id="KW-1185">Reference proteome</keyword>
<dbReference type="GO" id="GO:0016051">
    <property type="term" value="P:carbohydrate biosynthetic process"/>
    <property type="evidence" value="ECO:0007669"/>
    <property type="project" value="InterPro"/>
</dbReference>
<organism evidence="2 3">
    <name type="scientific">Solirubrobacter pauli</name>
    <dbReference type="NCBI Taxonomy" id="166793"/>
    <lineage>
        <taxon>Bacteria</taxon>
        <taxon>Bacillati</taxon>
        <taxon>Actinomycetota</taxon>
        <taxon>Thermoleophilia</taxon>
        <taxon>Solirubrobacterales</taxon>
        <taxon>Solirubrobacteraceae</taxon>
        <taxon>Solirubrobacter</taxon>
    </lineage>
</organism>
<dbReference type="InterPro" id="IPR036732">
    <property type="entry name" value="AFP_Neu5c_C_sf"/>
</dbReference>
<accession>A0A660LEL2</accession>
<dbReference type="InterPro" id="IPR013974">
    <property type="entry name" value="SAF"/>
</dbReference>
<dbReference type="PROSITE" id="PS50844">
    <property type="entry name" value="AFP_LIKE"/>
    <property type="match status" value="1"/>
</dbReference>
<evidence type="ECO:0000259" key="1">
    <source>
        <dbReference type="PROSITE" id="PS50844"/>
    </source>
</evidence>
<dbReference type="Proteomes" id="UP000278962">
    <property type="component" value="Unassembled WGS sequence"/>
</dbReference>
<reference evidence="2 3" key="1">
    <citation type="submission" date="2018-10" db="EMBL/GenBank/DDBJ databases">
        <title>Genomic Encyclopedia of Archaeal and Bacterial Type Strains, Phase II (KMG-II): from individual species to whole genera.</title>
        <authorList>
            <person name="Goeker M."/>
        </authorList>
    </citation>
    <scope>NUCLEOTIDE SEQUENCE [LARGE SCALE GENOMIC DNA]</scope>
    <source>
        <strain evidence="2 3">DSM 14954</strain>
    </source>
</reference>
<dbReference type="Pfam" id="PF03102">
    <property type="entry name" value="NeuB"/>
    <property type="match status" value="1"/>
</dbReference>
<evidence type="ECO:0000313" key="3">
    <source>
        <dbReference type="Proteomes" id="UP000278962"/>
    </source>
</evidence>
<dbReference type="InterPro" id="IPR006190">
    <property type="entry name" value="SAF_AFP_Neu5Ac"/>
</dbReference>
<dbReference type="InterPro" id="IPR057736">
    <property type="entry name" value="SAF_PseI/NeuA/NeuB"/>
</dbReference>
<dbReference type="RefSeq" id="WP_121250051.1">
    <property type="nucleotide sequence ID" value="NZ_RBIL01000001.1"/>
</dbReference>
<dbReference type="EMBL" id="RBIL01000001">
    <property type="protein sequence ID" value="RKQ92350.1"/>
    <property type="molecule type" value="Genomic_DNA"/>
</dbReference>
<feature type="domain" description="AFP-like" evidence="1">
    <location>
        <begin position="297"/>
        <end position="355"/>
    </location>
</feature>
<dbReference type="SUPFAM" id="SSF51569">
    <property type="entry name" value="Aldolase"/>
    <property type="match status" value="1"/>
</dbReference>
<name>A0A660LEL2_9ACTN</name>
<dbReference type="PANTHER" id="PTHR42966">
    <property type="entry name" value="N-ACETYLNEURAMINATE SYNTHASE"/>
    <property type="match status" value="1"/>
</dbReference>
<dbReference type="OrthoDB" id="9814210at2"/>
<dbReference type="PANTHER" id="PTHR42966:SF2">
    <property type="entry name" value="PSEUDAMINIC ACID SYNTHASE"/>
    <property type="match status" value="1"/>
</dbReference>
<gene>
    <name evidence="2" type="ORF">C8N24_2196</name>
</gene>
<comment type="caution">
    <text evidence="2">The sequence shown here is derived from an EMBL/GenBank/DDBJ whole genome shotgun (WGS) entry which is preliminary data.</text>
</comment>
<dbReference type="InterPro" id="IPR051690">
    <property type="entry name" value="PseI-like"/>
</dbReference>
<sequence>MSHVTIGSRKIGPGEPLYFVADVGANHDGSLDRAYRLIELAAEAGADAAKFQNFIAPKIVSRRGFEELGAQVAHQSKWAKPVFEVYEDASVPEDWTPLLAERCREVGVDYFTSPYDLATVDAVDAHVPAFKIGSGDITWLEIVRHIGGKGKPVLIAAGASDQLDVDRALAALRERTDDIVLMQCNTNYTADPANLHHVNLAVLADWAVRYPDAVLGLSDHTAGHVTVCAAVALGARVFEKHFTDDNDREGPDHAFAMTPASWREMVDRARETDAALGDGVKRVEANELEAAVVQRRALRFARDLPAGHRLGPDDVIPTRPCPADGLPPYRIADVLGRDLTEAVSGDSLVRLEGLA</sequence>
<proteinExistence type="predicted"/>
<dbReference type="Gene3D" id="3.90.1210.10">
    <property type="entry name" value="Antifreeze-like/N-acetylneuraminic acid synthase C-terminal domain"/>
    <property type="match status" value="1"/>
</dbReference>
<protein>
    <submittedName>
        <fullName evidence="2">N-acetylneuraminate synthase</fullName>
    </submittedName>
</protein>
<dbReference type="InterPro" id="IPR013785">
    <property type="entry name" value="Aldolase_TIM"/>
</dbReference>
<dbReference type="CDD" id="cd11615">
    <property type="entry name" value="SAF_NeuB_like"/>
    <property type="match status" value="1"/>
</dbReference>
<dbReference type="GO" id="GO:0047444">
    <property type="term" value="F:N-acylneuraminate-9-phosphate synthase activity"/>
    <property type="evidence" value="ECO:0007669"/>
    <property type="project" value="TreeGrafter"/>
</dbReference>
<dbReference type="AlphaFoldDB" id="A0A660LEL2"/>